<dbReference type="InterPro" id="IPR022398">
    <property type="entry name" value="Peptidase_S8_His-AS"/>
</dbReference>
<keyword evidence="4 6" id="KW-0720">Serine protease</keyword>
<reference evidence="10 11" key="1">
    <citation type="submission" date="2019-03" db="EMBL/GenBank/DDBJ databases">
        <title>Genomic Encyclopedia of Type Strains, Phase IV (KMG-IV): sequencing the most valuable type-strain genomes for metagenomic binning, comparative biology and taxonomic classification.</title>
        <authorList>
            <person name="Goeker M."/>
        </authorList>
    </citation>
    <scope>NUCLEOTIDE SEQUENCE [LARGE SCALE GENOMIC DNA]</scope>
    <source>
        <strain evidence="10 11">DSM 102940</strain>
    </source>
</reference>
<dbReference type="InterPro" id="IPR050131">
    <property type="entry name" value="Peptidase_S8_subtilisin-like"/>
</dbReference>
<dbReference type="PROSITE" id="PS00138">
    <property type="entry name" value="SUBTILASE_SER"/>
    <property type="match status" value="1"/>
</dbReference>
<keyword evidence="2 6" id="KW-0645">Protease</keyword>
<name>A0A4R2KVI3_9FIRM</name>
<evidence type="ECO:0000313" key="11">
    <source>
        <dbReference type="Proteomes" id="UP000294919"/>
    </source>
</evidence>
<dbReference type="Gene3D" id="3.40.50.200">
    <property type="entry name" value="Peptidase S8/S53 domain"/>
    <property type="match status" value="1"/>
</dbReference>
<dbReference type="GO" id="GO:0004252">
    <property type="term" value="F:serine-type endopeptidase activity"/>
    <property type="evidence" value="ECO:0007669"/>
    <property type="project" value="UniProtKB-UniRule"/>
</dbReference>
<evidence type="ECO:0000256" key="2">
    <source>
        <dbReference type="ARBA" id="ARBA00022670"/>
    </source>
</evidence>
<proteinExistence type="inferred from homology"/>
<comment type="caution">
    <text evidence="10">The sequence shown here is derived from an EMBL/GenBank/DDBJ whole genome shotgun (WGS) entry which is preliminary data.</text>
</comment>
<evidence type="ECO:0000256" key="8">
    <source>
        <dbReference type="SAM" id="MobiDB-lite"/>
    </source>
</evidence>
<dbReference type="InterPro" id="IPR037045">
    <property type="entry name" value="S8pro/Inhibitor_I9_sf"/>
</dbReference>
<dbReference type="SUPFAM" id="SSF54897">
    <property type="entry name" value="Protease propeptides/inhibitors"/>
    <property type="match status" value="1"/>
</dbReference>
<dbReference type="SUPFAM" id="SSF52743">
    <property type="entry name" value="Subtilisin-like"/>
    <property type="match status" value="1"/>
</dbReference>
<evidence type="ECO:0000256" key="4">
    <source>
        <dbReference type="ARBA" id="ARBA00022825"/>
    </source>
</evidence>
<keyword evidence="3 6" id="KW-0378">Hydrolase</keyword>
<dbReference type="PROSITE" id="PS00137">
    <property type="entry name" value="SUBTILASE_HIS"/>
    <property type="match status" value="1"/>
</dbReference>
<organism evidence="10 11">
    <name type="scientific">Marinisporobacter balticus</name>
    <dbReference type="NCBI Taxonomy" id="2018667"/>
    <lineage>
        <taxon>Bacteria</taxon>
        <taxon>Bacillati</taxon>
        <taxon>Bacillota</taxon>
        <taxon>Clostridia</taxon>
        <taxon>Peptostreptococcales</taxon>
        <taxon>Thermotaleaceae</taxon>
        <taxon>Marinisporobacter</taxon>
    </lineage>
</organism>
<feature type="active site" description="Charge relay system" evidence="5 6">
    <location>
        <position position="156"/>
    </location>
</feature>
<protein>
    <submittedName>
        <fullName evidence="10">Serine protease AprX</fullName>
    </submittedName>
</protein>
<dbReference type="CDD" id="cd07487">
    <property type="entry name" value="Peptidases_S8_1"/>
    <property type="match status" value="1"/>
</dbReference>
<feature type="active site" description="Charge relay system" evidence="5 6">
    <location>
        <position position="121"/>
    </location>
</feature>
<dbReference type="Gene3D" id="3.30.70.80">
    <property type="entry name" value="Peptidase S8 propeptide/proteinase inhibitor I9"/>
    <property type="match status" value="1"/>
</dbReference>
<dbReference type="InterPro" id="IPR023828">
    <property type="entry name" value="Peptidase_S8_Ser-AS"/>
</dbReference>
<evidence type="ECO:0000256" key="5">
    <source>
        <dbReference type="PIRSR" id="PIRSR615500-1"/>
    </source>
</evidence>
<dbReference type="AlphaFoldDB" id="A0A4R2KVI3"/>
<dbReference type="PANTHER" id="PTHR43806:SF65">
    <property type="entry name" value="SERINE PROTEASE APRX"/>
    <property type="match status" value="1"/>
</dbReference>
<dbReference type="OrthoDB" id="9798386at2"/>
<dbReference type="Proteomes" id="UP000294919">
    <property type="component" value="Unassembled WGS sequence"/>
</dbReference>
<evidence type="ECO:0000313" key="10">
    <source>
        <dbReference type="EMBL" id="TCO77944.1"/>
    </source>
</evidence>
<dbReference type="PROSITE" id="PS51892">
    <property type="entry name" value="SUBTILASE"/>
    <property type="match status" value="1"/>
</dbReference>
<dbReference type="Pfam" id="PF00082">
    <property type="entry name" value="Peptidase_S8"/>
    <property type="match status" value="1"/>
</dbReference>
<accession>A0A4R2KVI3</accession>
<feature type="region of interest" description="Disordered" evidence="8">
    <location>
        <begin position="394"/>
        <end position="433"/>
    </location>
</feature>
<dbReference type="EMBL" id="SLWV01000005">
    <property type="protein sequence ID" value="TCO77944.1"/>
    <property type="molecule type" value="Genomic_DNA"/>
</dbReference>
<feature type="active site" description="Charge relay system" evidence="5 6">
    <location>
        <position position="335"/>
    </location>
</feature>
<evidence type="ECO:0000256" key="3">
    <source>
        <dbReference type="ARBA" id="ARBA00022801"/>
    </source>
</evidence>
<evidence type="ECO:0000259" key="9">
    <source>
        <dbReference type="Pfam" id="PF00082"/>
    </source>
</evidence>
<keyword evidence="11" id="KW-1185">Reference proteome</keyword>
<dbReference type="PROSITE" id="PS00136">
    <property type="entry name" value="SUBTILASE_ASP"/>
    <property type="match status" value="1"/>
</dbReference>
<dbReference type="InterPro" id="IPR015500">
    <property type="entry name" value="Peptidase_S8_subtilisin-rel"/>
</dbReference>
<comment type="similarity">
    <text evidence="1 6 7">Belongs to the peptidase S8 family.</text>
</comment>
<gene>
    <name evidence="10" type="ORF">EV214_10540</name>
</gene>
<evidence type="ECO:0000256" key="1">
    <source>
        <dbReference type="ARBA" id="ARBA00011073"/>
    </source>
</evidence>
<dbReference type="InterPro" id="IPR023827">
    <property type="entry name" value="Peptidase_S8_Asp-AS"/>
</dbReference>
<evidence type="ECO:0000256" key="7">
    <source>
        <dbReference type="RuleBase" id="RU003355"/>
    </source>
</evidence>
<feature type="compositionally biased region" description="Basic and acidic residues" evidence="8">
    <location>
        <begin position="395"/>
        <end position="407"/>
    </location>
</feature>
<dbReference type="PANTHER" id="PTHR43806">
    <property type="entry name" value="PEPTIDASE S8"/>
    <property type="match status" value="1"/>
</dbReference>
<dbReference type="InterPro" id="IPR000209">
    <property type="entry name" value="Peptidase_S8/S53_dom"/>
</dbReference>
<evidence type="ECO:0000256" key="6">
    <source>
        <dbReference type="PROSITE-ProRule" id="PRU01240"/>
    </source>
</evidence>
<dbReference type="InterPro" id="IPR036852">
    <property type="entry name" value="Peptidase_S8/S53_dom_sf"/>
</dbReference>
<dbReference type="PRINTS" id="PR00723">
    <property type="entry name" value="SUBTILISIN"/>
</dbReference>
<feature type="domain" description="Peptidase S8/S53" evidence="9">
    <location>
        <begin position="112"/>
        <end position="373"/>
    </location>
</feature>
<dbReference type="GO" id="GO:0006508">
    <property type="term" value="P:proteolysis"/>
    <property type="evidence" value="ECO:0007669"/>
    <property type="project" value="UniProtKB-KW"/>
</dbReference>
<sequence length="452" mass="48349">MMNIRKVRAQFVHPVVVARMSAGTKEYIPAIIYSNGTCDHIKDCILDAGGKIKYHIPLINAIVADIPAKEIDHVAAHNMIQFINHDAKVFKCMDNASLAVAGHLVHDIGYTGKDVGIAVLDTGVYPHDDLVKPANRIIAFKDFVNNKTYPYDDDGHGTHVAGIAAGNGYANRKYKGIAPDANIIGVKVLDETGSGSTSDILAGLQWVIDNKDKYNIKIVNMSLGSPADKTYREDPLAKGAAEAVKNGLTVIVAAGNNGPNPRSITSPGISPSVITVGAVDDNRTTSYEDDFVADFSSRGPTPAGLAKPNVVAPGVDIMSLSNKGHAAYVSHSGTSMATPMVSGTAALLYQKEPNLSPLAVNTRLSNTAINIGDSIYTEGAGILNIKGVLDIGDETVPRPDDHNKDDDNNVSLPPRRPRRPNRPNNSNRPKKDWSFLSNLLDPSLLPLLLLFL</sequence>